<evidence type="ECO:0000313" key="6">
    <source>
        <dbReference type="EMBL" id="NGP76163.1"/>
    </source>
</evidence>
<evidence type="ECO:0000256" key="1">
    <source>
        <dbReference type="ARBA" id="ARBA00022723"/>
    </source>
</evidence>
<evidence type="ECO:0000313" key="7">
    <source>
        <dbReference type="Proteomes" id="UP000473278"/>
    </source>
</evidence>
<evidence type="ECO:0000259" key="5">
    <source>
        <dbReference type="Pfam" id="PF07732"/>
    </source>
</evidence>
<name>A0A6M1T7C0_9BACT</name>
<evidence type="ECO:0000259" key="4">
    <source>
        <dbReference type="Pfam" id="PF07731"/>
    </source>
</evidence>
<dbReference type="SUPFAM" id="SSF49503">
    <property type="entry name" value="Cupredoxins"/>
    <property type="match status" value="4"/>
</dbReference>
<evidence type="ECO:0000256" key="3">
    <source>
        <dbReference type="ARBA" id="ARBA00023008"/>
    </source>
</evidence>
<feature type="domain" description="Plastocyanin-like" evidence="5">
    <location>
        <begin position="353"/>
        <end position="451"/>
    </location>
</feature>
<dbReference type="GO" id="GO:0005507">
    <property type="term" value="F:copper ion binding"/>
    <property type="evidence" value="ECO:0007669"/>
    <property type="project" value="InterPro"/>
</dbReference>
<keyword evidence="2" id="KW-0560">Oxidoreductase</keyword>
<comment type="caution">
    <text evidence="6">The sequence shown here is derived from an EMBL/GenBank/DDBJ whole genome shotgun (WGS) entry which is preliminary data.</text>
</comment>
<dbReference type="InterPro" id="IPR011707">
    <property type="entry name" value="Cu-oxidase-like_N"/>
</dbReference>
<gene>
    <name evidence="6" type="ORF">G3570_05940</name>
</gene>
<dbReference type="InterPro" id="IPR011706">
    <property type="entry name" value="Cu-oxidase_C"/>
</dbReference>
<keyword evidence="7" id="KW-1185">Reference proteome</keyword>
<reference evidence="6 7" key="1">
    <citation type="submission" date="2020-02" db="EMBL/GenBank/DDBJ databases">
        <title>Balneolaceae bacterium YR4-1, complete genome.</title>
        <authorList>
            <person name="Li Y."/>
            <person name="Wu S."/>
        </authorList>
    </citation>
    <scope>NUCLEOTIDE SEQUENCE [LARGE SCALE GENOMIC DNA]</scope>
    <source>
        <strain evidence="6 7">YR4-1</strain>
    </source>
</reference>
<dbReference type="Proteomes" id="UP000473278">
    <property type="component" value="Unassembled WGS sequence"/>
</dbReference>
<dbReference type="Pfam" id="PF07731">
    <property type="entry name" value="Cu-oxidase_2"/>
    <property type="match status" value="1"/>
</dbReference>
<dbReference type="EMBL" id="JAALLT010000002">
    <property type="protein sequence ID" value="NGP76163.1"/>
    <property type="molecule type" value="Genomic_DNA"/>
</dbReference>
<keyword evidence="1" id="KW-0479">Metal-binding</keyword>
<dbReference type="InterPro" id="IPR045087">
    <property type="entry name" value="Cu-oxidase_fam"/>
</dbReference>
<dbReference type="PANTHER" id="PTHR11709:SF394">
    <property type="entry name" value="FI03373P-RELATED"/>
    <property type="match status" value="1"/>
</dbReference>
<organism evidence="6 7">
    <name type="scientific">Halalkalibaculum roseum</name>
    <dbReference type="NCBI Taxonomy" id="2709311"/>
    <lineage>
        <taxon>Bacteria</taxon>
        <taxon>Pseudomonadati</taxon>
        <taxon>Balneolota</taxon>
        <taxon>Balneolia</taxon>
        <taxon>Balneolales</taxon>
        <taxon>Balneolaceae</taxon>
        <taxon>Halalkalibaculum</taxon>
    </lineage>
</organism>
<dbReference type="AlphaFoldDB" id="A0A6M1T7C0"/>
<feature type="domain" description="Plastocyanin-like" evidence="5">
    <location>
        <begin position="57"/>
        <end position="149"/>
    </location>
</feature>
<dbReference type="PANTHER" id="PTHR11709">
    <property type="entry name" value="MULTI-COPPER OXIDASE"/>
    <property type="match status" value="1"/>
</dbReference>
<dbReference type="RefSeq" id="WP_346267224.1">
    <property type="nucleotide sequence ID" value="NZ_JAALLT010000002.1"/>
</dbReference>
<dbReference type="GO" id="GO:0016491">
    <property type="term" value="F:oxidoreductase activity"/>
    <property type="evidence" value="ECO:0007669"/>
    <property type="project" value="UniProtKB-KW"/>
</dbReference>
<dbReference type="Gene3D" id="2.60.40.420">
    <property type="entry name" value="Cupredoxins - blue copper proteins"/>
    <property type="match status" value="3"/>
</dbReference>
<protein>
    <submittedName>
        <fullName evidence="6">Multicopper oxidase domain-containing protein</fullName>
    </submittedName>
</protein>
<feature type="domain" description="Plastocyanin-like" evidence="4">
    <location>
        <begin position="179"/>
        <end position="278"/>
    </location>
</feature>
<accession>A0A6M1T7C0</accession>
<proteinExistence type="predicted"/>
<evidence type="ECO:0000256" key="2">
    <source>
        <dbReference type="ARBA" id="ARBA00023002"/>
    </source>
</evidence>
<dbReference type="Pfam" id="PF07732">
    <property type="entry name" value="Cu-oxidase_3"/>
    <property type="match status" value="2"/>
</dbReference>
<dbReference type="InterPro" id="IPR008972">
    <property type="entry name" value="Cupredoxin"/>
</dbReference>
<keyword evidence="3" id="KW-0186">Copper</keyword>
<sequence>MTLPRVSANDNTITAGKLTGNVLSVELEVSWAAFRMETEDRPGLRVRAIGEKGKAPQIPGPLLRVEAGTVIKAKIHNKLPDSSITVFGLHTRPSELSDSLLIEPGQSKLIEFGVGEPGTYLYWIRVGMGILPDMGEMDQLAGALVIDPKGGSPEDRIMVINIFSERADTLKYDVPWFESLTINGLSWPYTERIRPSVGDTLRWRVINASNRNHPMHLHGFYYDITSRGDWLKDRHYNDNEIRTVVTEFMRRRETMMMEWVPKRPGNWLFHCHLSFHVSPEIRLPGAGELDEDHVHMAGLVMGIEVSPGPTDLISRGEPRELKLYANEYKTDSLSRFGFSLDPYYKPDSVKLTAPGPLLIMKQYQSTNVTVSNRMSIPTGVHWHGLELDSWADGVPNWSASDGKVSPIIAPGKEFTYKLSHMRSGTFIYHSHLDDIHQLTGGLYGGLVVLPEGKTYDPDTDHVYIVQWRTPNPQAFSDVELNGRVQQPDIQIKAGELHRIRVINIAPAGNISVRMLKGEESYPIMALAKDGADLPESQQVQIEESPRFGVGETADFLFTATEPGNYELVVGYSPKFSWRQKWIVGVNENLTKE</sequence>